<evidence type="ECO:0000256" key="4">
    <source>
        <dbReference type="ARBA" id="ARBA00022763"/>
    </source>
</evidence>
<comment type="catalytic activity">
    <reaction evidence="12">
        <text>Couples ATP hydrolysis with the unwinding of duplex DNA by translocating in the 3'-5' direction.</text>
        <dbReference type="EC" id="5.6.2.4"/>
    </reaction>
</comment>
<dbReference type="PANTHER" id="PTHR11070:SF2">
    <property type="entry name" value="ATP-DEPENDENT DNA HELICASE SRS2"/>
    <property type="match status" value="1"/>
</dbReference>
<dbReference type="PROSITE" id="PS51217">
    <property type="entry name" value="UVRD_HELICASE_CTER"/>
    <property type="match status" value="1"/>
</dbReference>
<evidence type="ECO:0000256" key="8">
    <source>
        <dbReference type="ARBA" id="ARBA00022840"/>
    </source>
</evidence>
<dbReference type="InterPro" id="IPR000212">
    <property type="entry name" value="DNA_helicase_UvrD/REP"/>
</dbReference>
<keyword evidence="8 15" id="KW-0067">ATP-binding</keyword>
<dbReference type="GO" id="GO:0003677">
    <property type="term" value="F:DNA binding"/>
    <property type="evidence" value="ECO:0007669"/>
    <property type="project" value="UniProtKB-KW"/>
</dbReference>
<evidence type="ECO:0000256" key="9">
    <source>
        <dbReference type="ARBA" id="ARBA00023125"/>
    </source>
</evidence>
<dbReference type="Pfam" id="PF12705">
    <property type="entry name" value="PDDEXK_1"/>
    <property type="match status" value="1"/>
</dbReference>
<evidence type="ECO:0000256" key="6">
    <source>
        <dbReference type="ARBA" id="ARBA00022806"/>
    </source>
</evidence>
<dbReference type="GO" id="GO:0005524">
    <property type="term" value="F:ATP binding"/>
    <property type="evidence" value="ECO:0007669"/>
    <property type="project" value="UniProtKB-UniRule"/>
</dbReference>
<feature type="domain" description="UvrD-like helicase ATP-binding" evidence="16">
    <location>
        <begin position="13"/>
        <end position="325"/>
    </location>
</feature>
<evidence type="ECO:0000256" key="1">
    <source>
        <dbReference type="ARBA" id="ARBA00009922"/>
    </source>
</evidence>
<evidence type="ECO:0000256" key="10">
    <source>
        <dbReference type="ARBA" id="ARBA00023204"/>
    </source>
</evidence>
<dbReference type="GO" id="GO:0043138">
    <property type="term" value="F:3'-5' DNA helicase activity"/>
    <property type="evidence" value="ECO:0007669"/>
    <property type="project" value="UniProtKB-EC"/>
</dbReference>
<dbReference type="InterPro" id="IPR014016">
    <property type="entry name" value="UvrD-like_ATP-bd"/>
</dbReference>
<dbReference type="CDD" id="cd17932">
    <property type="entry name" value="DEXQc_UvrD"/>
    <property type="match status" value="1"/>
</dbReference>
<evidence type="ECO:0000256" key="15">
    <source>
        <dbReference type="PROSITE-ProRule" id="PRU00560"/>
    </source>
</evidence>
<dbReference type="Proteomes" id="UP000179237">
    <property type="component" value="Unassembled WGS sequence"/>
</dbReference>
<dbReference type="SUPFAM" id="SSF52540">
    <property type="entry name" value="P-loop containing nucleoside triphosphate hydrolases"/>
    <property type="match status" value="1"/>
</dbReference>
<dbReference type="InterPro" id="IPR027417">
    <property type="entry name" value="P-loop_NTPase"/>
</dbReference>
<comment type="caution">
    <text evidence="18">The sequence shown here is derived from an EMBL/GenBank/DDBJ whole genome shotgun (WGS) entry which is preliminary data.</text>
</comment>
<dbReference type="EC" id="5.6.2.4" evidence="13"/>
<organism evidence="18 19">
    <name type="scientific">Candidatus Collierbacteria bacterium RIFOXYD1_FULL_40_9</name>
    <dbReference type="NCBI Taxonomy" id="1817731"/>
    <lineage>
        <taxon>Bacteria</taxon>
        <taxon>Candidatus Collieribacteriota</taxon>
    </lineage>
</organism>
<evidence type="ECO:0000313" key="19">
    <source>
        <dbReference type="Proteomes" id="UP000179237"/>
    </source>
</evidence>
<dbReference type="GO" id="GO:0004527">
    <property type="term" value="F:exonuclease activity"/>
    <property type="evidence" value="ECO:0007669"/>
    <property type="project" value="UniProtKB-KW"/>
</dbReference>
<feature type="binding site" evidence="15">
    <location>
        <begin position="34"/>
        <end position="41"/>
    </location>
    <ligand>
        <name>ATP</name>
        <dbReference type="ChEBI" id="CHEBI:30616"/>
    </ligand>
</feature>
<accession>A0A1F5FTB2</accession>
<dbReference type="PROSITE" id="PS51198">
    <property type="entry name" value="UVRD_HELICASE_ATP_BIND"/>
    <property type="match status" value="1"/>
</dbReference>
<dbReference type="EMBL" id="MFAQ01000037">
    <property type="protein sequence ID" value="OGD82850.1"/>
    <property type="molecule type" value="Genomic_DNA"/>
</dbReference>
<dbReference type="Pfam" id="PF13361">
    <property type="entry name" value="UvrD_C"/>
    <property type="match status" value="1"/>
</dbReference>
<gene>
    <name evidence="18" type="ORF">A2572_01980</name>
</gene>
<sequence>MPHDTKNFESAYQKLNNKQRLAVDTIEGPVLVLAGPGTGKTQVLTTRIANILKQTDTDPSSILALTFTEAATREMRQRLIKMIGKDGYFVQVTTFHGFCNDIIASNPDRFSRPAGMQNVTDLEKIQIIKQILEEGDFQLLKPINSPLHYLNDLIGSISTLKREGFTIPRFRELVSILKDEFEIKKDDLNKTTFAEKQKQVIKNLDLLDIYEKYQNQLTSLGRFDFDDMINWVVDSFEKDNDFLLEYQEKFQYILVDEYQDTNSSQNRLIFALASFWGQQANLFAVGDPNQSVYRFQGASKENLVQFKNIFPEHTHINLDQNYRSTKTILDISAKLIDQEPLSPNIDLKDLKLKTAKFSSSLFEDEYIVSAIETKIKEGVSPKDIAVIAKENKDIENLVSLFKVRKIPFRLEAGTNVLLAPCISQFIKLLKVVTTLQDKMDDLDLFTVLNYSYLQLDPLILLKTSRQAYLSRQSLADTIIRHCESHSAEAISQPVIPGLTRNPSPSLRGDADDVAIQKVFKTVNQFILWNSQSMSKSLPEIFQIILQGSGLLNHLLALPESLIELNRFNTLYEDVKKQSSVFPDLSLKKYLQNLQIMQDNHVKLEEQVLEGMQDAVTLTTAHKSKGLEWQIVFVYRFADTHWGNKTRKEMIKLPPGIIVFENTDTEEDKNSEERRLFYVALTRAKQEITLTGSTVYQNSTKMTYPSIFLEDLPKELIEEVDTSVLEKSTAKIIENSLTPATDTVLVGEEEYLKELLKDFKLSPTALNTYLSCHYKFKLDNLYRIPRSKAPSMCFGTAVHFALENLYQNLDQDKLISQLEFLQSFEVALKREILSPTDFKDRRAHGKRVLTSYYEANEKDFQKVLFTEKSFGTSLASQIHLDDIALTGKADRIDLIDKKENTVRFVDYKTGKPKSRNEIEGNTQSSNGDYKRQLVFYRLLAELDKSFPYKVDQTEIDFVEPNEKGEFKKERFSITTEEVENLKTLIKESVASIRALDFTPTTDIDTCSTCPFFSHCWPDK</sequence>
<evidence type="ECO:0000256" key="13">
    <source>
        <dbReference type="ARBA" id="ARBA00034808"/>
    </source>
</evidence>
<keyword evidence="9" id="KW-0238">DNA-binding</keyword>
<evidence type="ECO:0000256" key="2">
    <source>
        <dbReference type="ARBA" id="ARBA00022722"/>
    </source>
</evidence>
<feature type="domain" description="UvrD-like helicase C-terminal" evidence="17">
    <location>
        <begin position="326"/>
        <end position="625"/>
    </location>
</feature>
<evidence type="ECO:0000256" key="3">
    <source>
        <dbReference type="ARBA" id="ARBA00022741"/>
    </source>
</evidence>
<evidence type="ECO:0000313" key="18">
    <source>
        <dbReference type="EMBL" id="OGD82850.1"/>
    </source>
</evidence>
<comment type="catalytic activity">
    <reaction evidence="14">
        <text>ATP + H2O = ADP + phosphate + H(+)</text>
        <dbReference type="Rhea" id="RHEA:13065"/>
        <dbReference type="ChEBI" id="CHEBI:15377"/>
        <dbReference type="ChEBI" id="CHEBI:15378"/>
        <dbReference type="ChEBI" id="CHEBI:30616"/>
        <dbReference type="ChEBI" id="CHEBI:43474"/>
        <dbReference type="ChEBI" id="CHEBI:456216"/>
        <dbReference type="EC" id="5.6.2.4"/>
    </reaction>
</comment>
<keyword evidence="3 15" id="KW-0547">Nucleotide-binding</keyword>
<evidence type="ECO:0000259" key="16">
    <source>
        <dbReference type="PROSITE" id="PS51198"/>
    </source>
</evidence>
<evidence type="ECO:0000259" key="17">
    <source>
        <dbReference type="PROSITE" id="PS51217"/>
    </source>
</evidence>
<keyword evidence="4" id="KW-0227">DNA damage</keyword>
<evidence type="ECO:0000256" key="14">
    <source>
        <dbReference type="ARBA" id="ARBA00048988"/>
    </source>
</evidence>
<dbReference type="InterPro" id="IPR014017">
    <property type="entry name" value="DNA_helicase_UvrD-like_C"/>
</dbReference>
<keyword evidence="11" id="KW-0413">Isomerase</keyword>
<dbReference type="Gene3D" id="3.90.320.10">
    <property type="match status" value="1"/>
</dbReference>
<keyword evidence="6 15" id="KW-0347">Helicase</keyword>
<dbReference type="Gene3D" id="3.40.50.300">
    <property type="entry name" value="P-loop containing nucleotide triphosphate hydrolases"/>
    <property type="match status" value="2"/>
</dbReference>
<reference evidence="18 19" key="1">
    <citation type="journal article" date="2016" name="Nat. Commun.">
        <title>Thousands of microbial genomes shed light on interconnected biogeochemical processes in an aquifer system.</title>
        <authorList>
            <person name="Anantharaman K."/>
            <person name="Brown C.T."/>
            <person name="Hug L.A."/>
            <person name="Sharon I."/>
            <person name="Castelle C.J."/>
            <person name="Probst A.J."/>
            <person name="Thomas B.C."/>
            <person name="Singh A."/>
            <person name="Wilkins M.J."/>
            <person name="Karaoz U."/>
            <person name="Brodie E.L."/>
            <person name="Williams K.H."/>
            <person name="Hubbard S.S."/>
            <person name="Banfield J.F."/>
        </authorList>
    </citation>
    <scope>NUCLEOTIDE SEQUENCE [LARGE SCALE GENOMIC DNA]</scope>
</reference>
<dbReference type="GO" id="GO:0000725">
    <property type="term" value="P:recombinational repair"/>
    <property type="evidence" value="ECO:0007669"/>
    <property type="project" value="TreeGrafter"/>
</dbReference>
<dbReference type="AlphaFoldDB" id="A0A1F5FTB2"/>
<name>A0A1F5FTB2_9BACT</name>
<evidence type="ECO:0000256" key="11">
    <source>
        <dbReference type="ARBA" id="ARBA00023235"/>
    </source>
</evidence>
<evidence type="ECO:0000256" key="5">
    <source>
        <dbReference type="ARBA" id="ARBA00022801"/>
    </source>
</evidence>
<keyword evidence="2" id="KW-0540">Nuclease</keyword>
<keyword evidence="5 15" id="KW-0378">Hydrolase</keyword>
<keyword evidence="7" id="KW-0269">Exonuclease</keyword>
<keyword evidence="10" id="KW-0234">DNA repair</keyword>
<dbReference type="Gene3D" id="1.10.486.10">
    <property type="entry name" value="PCRA, domain 4"/>
    <property type="match status" value="1"/>
</dbReference>
<dbReference type="Pfam" id="PF00580">
    <property type="entry name" value="UvrD-helicase"/>
    <property type="match status" value="1"/>
</dbReference>
<dbReference type="InterPro" id="IPR011604">
    <property type="entry name" value="PDDEXK-like_dom_sf"/>
</dbReference>
<dbReference type="PANTHER" id="PTHR11070">
    <property type="entry name" value="UVRD / RECB / PCRA DNA HELICASE FAMILY MEMBER"/>
    <property type="match status" value="1"/>
</dbReference>
<protein>
    <recommendedName>
        <fullName evidence="13">DNA 3'-5' helicase</fullName>
        <ecNumber evidence="13">5.6.2.4</ecNumber>
    </recommendedName>
</protein>
<dbReference type="Gene3D" id="1.10.10.160">
    <property type="match status" value="1"/>
</dbReference>
<dbReference type="InterPro" id="IPR013986">
    <property type="entry name" value="DExx_box_DNA_helicase_dom_sf"/>
</dbReference>
<evidence type="ECO:0000256" key="12">
    <source>
        <dbReference type="ARBA" id="ARBA00034617"/>
    </source>
</evidence>
<evidence type="ECO:0000256" key="7">
    <source>
        <dbReference type="ARBA" id="ARBA00022839"/>
    </source>
</evidence>
<proteinExistence type="inferred from homology"/>
<comment type="similarity">
    <text evidence="1">Belongs to the helicase family. UvrD subfamily.</text>
</comment>
<dbReference type="InterPro" id="IPR038726">
    <property type="entry name" value="PDDEXK_AddAB-type"/>
</dbReference>